<evidence type="ECO:0000313" key="2">
    <source>
        <dbReference type="EMBL" id="MBO0332614.1"/>
    </source>
</evidence>
<dbReference type="EMBL" id="JAFLNC010000001">
    <property type="protein sequence ID" value="MBO0332614.1"/>
    <property type="molecule type" value="Genomic_DNA"/>
</dbReference>
<dbReference type="RefSeq" id="WP_207042189.1">
    <property type="nucleotide sequence ID" value="NZ_JAFLNC010000001.1"/>
</dbReference>
<name>A0ABS3F273_9PROT</name>
<dbReference type="Proteomes" id="UP000664761">
    <property type="component" value="Unassembled WGS sequence"/>
</dbReference>
<evidence type="ECO:0008006" key="4">
    <source>
        <dbReference type="Google" id="ProtNLM"/>
    </source>
</evidence>
<organism evidence="2 3">
    <name type="scientific">Sneathiella sedimenti</name>
    <dbReference type="NCBI Taxonomy" id="2816034"/>
    <lineage>
        <taxon>Bacteria</taxon>
        <taxon>Pseudomonadati</taxon>
        <taxon>Pseudomonadota</taxon>
        <taxon>Alphaproteobacteria</taxon>
        <taxon>Sneathiellales</taxon>
        <taxon>Sneathiellaceae</taxon>
        <taxon>Sneathiella</taxon>
    </lineage>
</organism>
<comment type="caution">
    <text evidence="2">The sequence shown here is derived from an EMBL/GenBank/DDBJ whole genome shotgun (WGS) entry which is preliminary data.</text>
</comment>
<feature type="region of interest" description="Disordered" evidence="1">
    <location>
        <begin position="114"/>
        <end position="140"/>
    </location>
</feature>
<accession>A0ABS3F273</accession>
<protein>
    <recommendedName>
        <fullName evidence="4">Replication protein</fullName>
    </recommendedName>
</protein>
<evidence type="ECO:0000313" key="3">
    <source>
        <dbReference type="Proteomes" id="UP000664761"/>
    </source>
</evidence>
<keyword evidence="3" id="KW-1185">Reference proteome</keyword>
<reference evidence="2 3" key="1">
    <citation type="submission" date="2021-03" db="EMBL/GenBank/DDBJ databases">
        <title>Sneathiella sp. CAU 1612 isolated from Kang Won-do.</title>
        <authorList>
            <person name="Kim W."/>
        </authorList>
    </citation>
    <scope>NUCLEOTIDE SEQUENCE [LARGE SCALE GENOMIC DNA]</scope>
    <source>
        <strain evidence="2 3">CAU 1612</strain>
    </source>
</reference>
<sequence length="237" mass="27722">MSFYLMHRGWMENPAFRRQPYSDREAWCWLVENAVWKTGVKLALPKTDIELKRGQLSYSTRYLAEAWKWPEAKVRRRLALFEKRSMIERKSDAGQTVITICNYSAYQGGGRIADAESDAEMTQDRRRSDANNNKETRKQDHRYHFEGEIIRLNEIDFHRWQKAYPAIPDLRAELTSLDDYFRAETPKNWFAAVSGALRKRNIQYLGGKKTPAHKMTDAEYNALHSDLVTSNPLGRSQ</sequence>
<gene>
    <name evidence="2" type="ORF">J0X12_03250</name>
</gene>
<feature type="compositionally biased region" description="Basic and acidic residues" evidence="1">
    <location>
        <begin position="122"/>
        <end position="140"/>
    </location>
</feature>
<evidence type="ECO:0000256" key="1">
    <source>
        <dbReference type="SAM" id="MobiDB-lite"/>
    </source>
</evidence>
<proteinExistence type="predicted"/>